<dbReference type="KEGG" id="kro:BVG79_00963"/>
<protein>
    <submittedName>
        <fullName evidence="6">CvpA family protein</fullName>
    </submittedName>
</protein>
<evidence type="ECO:0000256" key="2">
    <source>
        <dbReference type="ARBA" id="ARBA00022692"/>
    </source>
</evidence>
<dbReference type="STRING" id="92947.BVG79_00963"/>
<dbReference type="OrthoDB" id="9806894at2"/>
<dbReference type="PANTHER" id="PTHR36926">
    <property type="entry name" value="COLICIN V PRODUCTION PROTEIN"/>
    <property type="match status" value="1"/>
</dbReference>
<gene>
    <name evidence="6" type="primary">cvpA</name>
    <name evidence="6" type="ORF">BVG79_00963</name>
</gene>
<feature type="transmembrane region" description="Helical" evidence="5">
    <location>
        <begin position="111"/>
        <end position="131"/>
    </location>
</feature>
<dbReference type="InterPro" id="IPR003825">
    <property type="entry name" value="Colicin-V_CvpA"/>
</dbReference>
<dbReference type="GO" id="GO:0009403">
    <property type="term" value="P:toxin biosynthetic process"/>
    <property type="evidence" value="ECO:0007669"/>
    <property type="project" value="InterPro"/>
</dbReference>
<sequence>MEGFTIIDAVVAAVILLSALLAYSRGLVREAMAIGGWVVAAILAFMFAGQAAPIMRSVPVVGDFIADSCELSIIAGAGLIFAIVLMIAAIFSPLFSSLIHRSVLGGIDQGLGFLFGVLRGILLVAVAYFVYQTFLSAQGIPMVDNSRAASIFAGVTDRFTGTDSSAALDWINNQYASLISTCTGPAQTAPVSLPQ</sequence>
<evidence type="ECO:0000256" key="1">
    <source>
        <dbReference type="ARBA" id="ARBA00004141"/>
    </source>
</evidence>
<feature type="transmembrane region" description="Helical" evidence="5">
    <location>
        <begin position="72"/>
        <end position="99"/>
    </location>
</feature>
<accession>A0A1W6NYJ2</accession>
<evidence type="ECO:0000313" key="7">
    <source>
        <dbReference type="Proteomes" id="UP000242447"/>
    </source>
</evidence>
<comment type="subcellular location">
    <subcellularLocation>
        <location evidence="1">Membrane</location>
        <topology evidence="1">Multi-pass membrane protein</topology>
    </subcellularLocation>
</comment>
<evidence type="ECO:0000256" key="5">
    <source>
        <dbReference type="SAM" id="Phobius"/>
    </source>
</evidence>
<dbReference type="AlphaFoldDB" id="A0A1W6NYJ2"/>
<keyword evidence="3 5" id="KW-1133">Transmembrane helix</keyword>
<dbReference type="RefSeq" id="WP_085785886.1">
    <property type="nucleotide sequence ID" value="NZ_CP019937.1"/>
</dbReference>
<reference evidence="6 7" key="1">
    <citation type="submission" date="2017-02" db="EMBL/GenBank/DDBJ databases">
        <title>Ketogulonicigenium robustum SPU B003 Genome sequencing and assembly.</title>
        <authorList>
            <person name="Li Y."/>
            <person name="Liu L."/>
            <person name="Wang C."/>
            <person name="Zhang M."/>
            <person name="Zhang T."/>
            <person name="Zhang Y."/>
        </authorList>
    </citation>
    <scope>NUCLEOTIDE SEQUENCE [LARGE SCALE GENOMIC DNA]</scope>
    <source>
        <strain evidence="6 7">SPU_B003</strain>
    </source>
</reference>
<evidence type="ECO:0000256" key="3">
    <source>
        <dbReference type="ARBA" id="ARBA00022989"/>
    </source>
</evidence>
<dbReference type="GO" id="GO:0016020">
    <property type="term" value="C:membrane"/>
    <property type="evidence" value="ECO:0007669"/>
    <property type="project" value="UniProtKB-SubCell"/>
</dbReference>
<dbReference type="Proteomes" id="UP000242447">
    <property type="component" value="Chromosome"/>
</dbReference>
<keyword evidence="4 5" id="KW-0472">Membrane</keyword>
<evidence type="ECO:0000313" key="6">
    <source>
        <dbReference type="EMBL" id="ARO14315.1"/>
    </source>
</evidence>
<keyword evidence="2 5" id="KW-0812">Transmembrane</keyword>
<keyword evidence="7" id="KW-1185">Reference proteome</keyword>
<evidence type="ECO:0000256" key="4">
    <source>
        <dbReference type="ARBA" id="ARBA00023136"/>
    </source>
</evidence>
<proteinExistence type="predicted"/>
<dbReference type="Pfam" id="PF02674">
    <property type="entry name" value="Colicin_V"/>
    <property type="match status" value="1"/>
</dbReference>
<dbReference type="InterPro" id="IPR052719">
    <property type="entry name" value="CvpA-like"/>
</dbReference>
<dbReference type="EMBL" id="CP019937">
    <property type="protein sequence ID" value="ARO14315.1"/>
    <property type="molecule type" value="Genomic_DNA"/>
</dbReference>
<feature type="transmembrane region" description="Helical" evidence="5">
    <location>
        <begin position="6"/>
        <end position="24"/>
    </location>
</feature>
<organism evidence="6 7">
    <name type="scientific">Ketogulonicigenium robustum</name>
    <dbReference type="NCBI Taxonomy" id="92947"/>
    <lineage>
        <taxon>Bacteria</taxon>
        <taxon>Pseudomonadati</taxon>
        <taxon>Pseudomonadota</taxon>
        <taxon>Alphaproteobacteria</taxon>
        <taxon>Rhodobacterales</taxon>
        <taxon>Roseobacteraceae</taxon>
        <taxon>Ketogulonicigenium</taxon>
    </lineage>
</organism>
<feature type="transmembrane region" description="Helical" evidence="5">
    <location>
        <begin position="31"/>
        <end position="52"/>
    </location>
</feature>
<name>A0A1W6NYJ2_9RHOB</name>
<dbReference type="PANTHER" id="PTHR36926:SF1">
    <property type="entry name" value="COLICIN V PRODUCTION PROTEIN"/>
    <property type="match status" value="1"/>
</dbReference>